<proteinExistence type="predicted"/>
<evidence type="ECO:0000313" key="2">
    <source>
        <dbReference type="Proteomes" id="UP000515908"/>
    </source>
</evidence>
<dbReference type="VEuPathDB" id="TriTrypDB:ADEAN_000563900"/>
<evidence type="ECO:0000313" key="1">
    <source>
        <dbReference type="EMBL" id="CAD2218152.1"/>
    </source>
</evidence>
<protein>
    <submittedName>
        <fullName evidence="1">Uncharacterized protein</fullName>
    </submittedName>
</protein>
<name>A0A7G2CIR9_9TRYP</name>
<accession>A0A7G2CIR9</accession>
<dbReference type="Gene3D" id="1.10.510.10">
    <property type="entry name" value="Transferase(Phosphotransferase) domain 1"/>
    <property type="match status" value="1"/>
</dbReference>
<dbReference type="InterPro" id="IPR011009">
    <property type="entry name" value="Kinase-like_dom_sf"/>
</dbReference>
<dbReference type="Proteomes" id="UP000515908">
    <property type="component" value="Chromosome 10"/>
</dbReference>
<organism evidence="1 2">
    <name type="scientific">Angomonas deanei</name>
    <dbReference type="NCBI Taxonomy" id="59799"/>
    <lineage>
        <taxon>Eukaryota</taxon>
        <taxon>Discoba</taxon>
        <taxon>Euglenozoa</taxon>
        <taxon>Kinetoplastea</taxon>
        <taxon>Metakinetoplastina</taxon>
        <taxon>Trypanosomatida</taxon>
        <taxon>Trypanosomatidae</taxon>
        <taxon>Strigomonadinae</taxon>
        <taxon>Angomonas</taxon>
    </lineage>
</organism>
<gene>
    <name evidence="1" type="ORF">ADEAN_000563900</name>
</gene>
<dbReference type="SUPFAM" id="SSF56112">
    <property type="entry name" value="Protein kinase-like (PK-like)"/>
    <property type="match status" value="1"/>
</dbReference>
<reference evidence="1 2" key="1">
    <citation type="submission" date="2020-08" db="EMBL/GenBank/DDBJ databases">
        <authorList>
            <person name="Newling K."/>
            <person name="Davey J."/>
            <person name="Forrester S."/>
        </authorList>
    </citation>
    <scope>NUCLEOTIDE SEQUENCE [LARGE SCALE GENOMIC DNA]</scope>
    <source>
        <strain evidence="2">Crithidia deanei Carvalho (ATCC PRA-265)</strain>
    </source>
</reference>
<keyword evidence="2" id="KW-1185">Reference proteome</keyword>
<sequence>MHVYSDAFSFGIIFLELYASFYTTGERLDQLSKWRRGHFDYFYEKTSTDSKSLMEQFPEISLAMGLMAADPLQRLPLHIVRQKLMEQLRECVQEKLTLEKK</sequence>
<dbReference type="AlphaFoldDB" id="A0A7G2CIR9"/>
<dbReference type="EMBL" id="LR877154">
    <property type="protein sequence ID" value="CAD2218152.1"/>
    <property type="molecule type" value="Genomic_DNA"/>
</dbReference>